<evidence type="ECO:0000313" key="4">
    <source>
        <dbReference type="Proteomes" id="UP000019184"/>
    </source>
</evidence>
<dbReference type="Gene3D" id="3.40.190.10">
    <property type="entry name" value="Periplasmic binding protein-like II"/>
    <property type="match status" value="2"/>
</dbReference>
<organism evidence="3 4">
    <name type="scientific">Candidatus Contendobacter odensis Run_B_J11</name>
    <dbReference type="NCBI Taxonomy" id="1400861"/>
    <lineage>
        <taxon>Bacteria</taxon>
        <taxon>Pseudomonadati</taxon>
        <taxon>Pseudomonadota</taxon>
        <taxon>Gammaproteobacteria</taxon>
        <taxon>Candidatus Competibacteraceae</taxon>
        <taxon>Candidatus Contendibacter</taxon>
    </lineage>
</organism>
<protein>
    <submittedName>
        <fullName evidence="3">Thiamine biosynthesis protein HI_0357</fullName>
    </submittedName>
</protein>
<dbReference type="Pfam" id="PF09084">
    <property type="entry name" value="NMT1"/>
    <property type="match status" value="1"/>
</dbReference>
<keyword evidence="4" id="KW-1185">Reference proteome</keyword>
<sequence length="326" mass="35819">MKTLPKLLPAFLLILGLFALPGARADDQPAPDPKKLIVMLDWFVNPDHAALIVAQEKGFFAAQGLAVELQTPADPNDPPKLAAAGKVNLAVSYQPQLHIHVNAGLPIKRIATLVATPLNSLVVLKDGPVKTLADLKGRKIGYSVGGFEEALLKTLLAKAGLKLDDVTLVNVNFSLSPALLSKQVDAVIGAFRNFELNQMDLAKKPGRAFYPEEEGVPPYDELVLVANRDQLKDPRLGRFMTALEQATLYILNHPDDAWKAFIAQHKDLDDELNRRAWRDTLPRLARRPAALDEARYKRFANFLVKQGVITVALPVSNYAVQLPLPE</sequence>
<dbReference type="GO" id="GO:0009228">
    <property type="term" value="P:thiamine biosynthetic process"/>
    <property type="evidence" value="ECO:0007669"/>
    <property type="project" value="InterPro"/>
</dbReference>
<gene>
    <name evidence="3" type="ORF">BN874_2810004</name>
</gene>
<feature type="signal peptide" evidence="1">
    <location>
        <begin position="1"/>
        <end position="25"/>
    </location>
</feature>
<dbReference type="EMBL" id="CBTK010000203">
    <property type="protein sequence ID" value="CDH45726.1"/>
    <property type="molecule type" value="Genomic_DNA"/>
</dbReference>
<keyword evidence="1" id="KW-0732">Signal</keyword>
<dbReference type="PANTHER" id="PTHR31528">
    <property type="entry name" value="4-AMINO-5-HYDROXYMETHYL-2-METHYLPYRIMIDINE PHOSPHATE SYNTHASE THI11-RELATED"/>
    <property type="match status" value="1"/>
</dbReference>
<dbReference type="AlphaFoldDB" id="A0A7U7J4Z0"/>
<dbReference type="InterPro" id="IPR027939">
    <property type="entry name" value="NMT1/THI5"/>
</dbReference>
<feature type="domain" description="SsuA/THI5-like" evidence="2">
    <location>
        <begin position="45"/>
        <end position="257"/>
    </location>
</feature>
<feature type="chain" id="PRO_5031287215" evidence="1">
    <location>
        <begin position="26"/>
        <end position="326"/>
    </location>
</feature>
<proteinExistence type="predicted"/>
<accession>A0A7U7J4Z0</accession>
<name>A0A7U7J4Z0_9GAMM</name>
<dbReference type="Proteomes" id="UP000019184">
    <property type="component" value="Unassembled WGS sequence"/>
</dbReference>
<dbReference type="PANTHER" id="PTHR31528:SF3">
    <property type="entry name" value="THIAMINE BIOSYNTHESIS PROTEIN HI_0357-RELATED"/>
    <property type="match status" value="1"/>
</dbReference>
<evidence type="ECO:0000313" key="3">
    <source>
        <dbReference type="EMBL" id="CDH45726.1"/>
    </source>
</evidence>
<dbReference type="SUPFAM" id="SSF53850">
    <property type="entry name" value="Periplasmic binding protein-like II"/>
    <property type="match status" value="1"/>
</dbReference>
<dbReference type="RefSeq" id="WP_051497783.1">
    <property type="nucleotide sequence ID" value="NZ_CBTK010000203.1"/>
</dbReference>
<evidence type="ECO:0000259" key="2">
    <source>
        <dbReference type="Pfam" id="PF09084"/>
    </source>
</evidence>
<evidence type="ECO:0000256" key="1">
    <source>
        <dbReference type="SAM" id="SignalP"/>
    </source>
</evidence>
<dbReference type="InterPro" id="IPR015168">
    <property type="entry name" value="SsuA/THI5"/>
</dbReference>
<dbReference type="OrthoDB" id="5348911at2"/>
<reference evidence="3 4" key="1">
    <citation type="journal article" date="2014" name="ISME J.">
        <title>Candidatus Competibacter-lineage genomes retrieved from metagenomes reveal functional metabolic diversity.</title>
        <authorList>
            <person name="McIlroy S.J."/>
            <person name="Albertsen M."/>
            <person name="Andresen E.K."/>
            <person name="Saunders A.M."/>
            <person name="Kristiansen R."/>
            <person name="Stokholm-Bjerregaard M."/>
            <person name="Nielsen K.L."/>
            <person name="Nielsen P.H."/>
        </authorList>
    </citation>
    <scope>NUCLEOTIDE SEQUENCE [LARGE SCALE GENOMIC DNA]</scope>
    <source>
        <strain evidence="3 4">Run_B_J11</strain>
    </source>
</reference>
<dbReference type="CDD" id="cd13651">
    <property type="entry name" value="PBP2_ThiY"/>
    <property type="match status" value="1"/>
</dbReference>
<comment type="caution">
    <text evidence="3">The sequence shown here is derived from an EMBL/GenBank/DDBJ whole genome shotgun (WGS) entry which is preliminary data.</text>
</comment>